<accession>A0ABY8BKT5</accession>
<keyword evidence="2" id="KW-1185">Reference proteome</keyword>
<proteinExistence type="predicted"/>
<name>A0ABY8BKT5_9BURK</name>
<reference evidence="1 2" key="1">
    <citation type="submission" date="2023-02" db="EMBL/GenBank/DDBJ databases">
        <title>Gemone sequence of Telluria chitinolytica ACM 3522T.</title>
        <authorList>
            <person name="Frediansyah A."/>
            <person name="Miess H."/>
            <person name="Gross H."/>
        </authorList>
    </citation>
    <scope>NUCLEOTIDE SEQUENCE [LARGE SCALE GENOMIC DNA]</scope>
    <source>
        <strain evidence="1 2">ACM 3522</strain>
    </source>
</reference>
<evidence type="ECO:0000313" key="1">
    <source>
        <dbReference type="EMBL" id="WEF34884.1"/>
    </source>
</evidence>
<dbReference type="EMBL" id="CP119083">
    <property type="protein sequence ID" value="WEF34884.1"/>
    <property type="molecule type" value="Genomic_DNA"/>
</dbReference>
<protein>
    <submittedName>
        <fullName evidence="1">Uncharacterized protein</fullName>
    </submittedName>
</protein>
<dbReference type="RefSeq" id="WP_277417555.1">
    <property type="nucleotide sequence ID" value="NZ_CP119083.1"/>
</dbReference>
<evidence type="ECO:0000313" key="2">
    <source>
        <dbReference type="Proteomes" id="UP001216510"/>
    </source>
</evidence>
<gene>
    <name evidence="1" type="ORF">PX653_09030</name>
</gene>
<organism evidence="1 2">
    <name type="scientific">Pseudoduganella chitinolytica</name>
    <dbReference type="NCBI Taxonomy" id="34070"/>
    <lineage>
        <taxon>Bacteria</taxon>
        <taxon>Pseudomonadati</taxon>
        <taxon>Pseudomonadota</taxon>
        <taxon>Betaproteobacteria</taxon>
        <taxon>Burkholderiales</taxon>
        <taxon>Oxalobacteraceae</taxon>
        <taxon>Telluria group</taxon>
        <taxon>Pseudoduganella</taxon>
    </lineage>
</organism>
<dbReference type="Proteomes" id="UP001216510">
    <property type="component" value="Chromosome"/>
</dbReference>
<sequence length="120" mass="13467">MGAFCVFGVSKTLCKEKAGKKTVTSVAVDGSKKRRELTPAEWAEHRDELADHLFATIDKPVKVSPEFDAPQFCRDWLSVCPSEVRMPRIMVRGQKTTDDGTPIARNGKPVMTWLEYRGQP</sequence>